<dbReference type="PROSITE" id="PS01031">
    <property type="entry name" value="SHSP"/>
    <property type="match status" value="1"/>
</dbReference>
<reference evidence="4" key="1">
    <citation type="journal article" date="2018" name="Genome Biol. Evol.">
        <title>Genomics and development of Lentinus tigrinus, a white-rot wood-decaying mushroom with dimorphic fruiting bodies.</title>
        <authorList>
            <person name="Wu B."/>
            <person name="Xu Z."/>
            <person name="Knudson A."/>
            <person name="Carlson A."/>
            <person name="Chen N."/>
            <person name="Kovaka S."/>
            <person name="LaButti K."/>
            <person name="Lipzen A."/>
            <person name="Pennachio C."/>
            <person name="Riley R."/>
            <person name="Schakwitz W."/>
            <person name="Umezawa K."/>
            <person name="Ohm R.A."/>
            <person name="Grigoriev I.V."/>
            <person name="Nagy L.G."/>
            <person name="Gibbons J."/>
            <person name="Hibbett D."/>
        </authorList>
    </citation>
    <scope>NUCLEOTIDE SEQUENCE [LARGE SCALE GENOMIC DNA]</scope>
    <source>
        <strain evidence="4">ALCF2SS1-6</strain>
    </source>
</reference>
<organism evidence="4 5">
    <name type="scientific">Lentinus tigrinus ALCF2SS1-6</name>
    <dbReference type="NCBI Taxonomy" id="1328759"/>
    <lineage>
        <taxon>Eukaryota</taxon>
        <taxon>Fungi</taxon>
        <taxon>Dikarya</taxon>
        <taxon>Basidiomycota</taxon>
        <taxon>Agaricomycotina</taxon>
        <taxon>Agaricomycetes</taxon>
        <taxon>Polyporales</taxon>
        <taxon>Polyporaceae</taxon>
        <taxon>Lentinus</taxon>
    </lineage>
</organism>
<comment type="similarity">
    <text evidence="1 2">Belongs to the small heat shock protein (HSP20) family.</text>
</comment>
<dbReference type="OrthoDB" id="1431247at2759"/>
<evidence type="ECO:0000313" key="4">
    <source>
        <dbReference type="EMBL" id="RPD52477.1"/>
    </source>
</evidence>
<accession>A0A5C2RPV1</accession>
<dbReference type="Pfam" id="PF00011">
    <property type="entry name" value="HSP20"/>
    <property type="match status" value="1"/>
</dbReference>
<sequence>MPVRLPRSKASSVLEKRLRRTMSADETRRLVAYARALKLRRNQQRIYKPRMELWDDGDNPLVTAVFELPGLRPEDVSVDVVDGRLIVSGERRQHVLSTTASAQAIDEHDEDGDEAVSTAGRSGILQVREIKYGFFRRVVSVPAGCTTNDLEATMENGMLTVSWPRAHTQARIS</sequence>
<name>A0A5C2RPV1_9APHY</name>
<dbReference type="EMBL" id="ML122358">
    <property type="protein sequence ID" value="RPD52477.1"/>
    <property type="molecule type" value="Genomic_DNA"/>
</dbReference>
<feature type="domain" description="SHSP" evidence="3">
    <location>
        <begin position="42"/>
        <end position="173"/>
    </location>
</feature>
<evidence type="ECO:0000256" key="1">
    <source>
        <dbReference type="PROSITE-ProRule" id="PRU00285"/>
    </source>
</evidence>
<protein>
    <recommendedName>
        <fullName evidence="3">SHSP domain-containing protein</fullName>
    </recommendedName>
</protein>
<dbReference type="CDD" id="cd06464">
    <property type="entry name" value="ACD_sHsps-like"/>
    <property type="match status" value="1"/>
</dbReference>
<gene>
    <name evidence="4" type="ORF">L227DRAFT_480909</name>
</gene>
<evidence type="ECO:0000313" key="5">
    <source>
        <dbReference type="Proteomes" id="UP000313359"/>
    </source>
</evidence>
<dbReference type="SUPFAM" id="SSF49764">
    <property type="entry name" value="HSP20-like chaperones"/>
    <property type="match status" value="1"/>
</dbReference>
<dbReference type="Proteomes" id="UP000313359">
    <property type="component" value="Unassembled WGS sequence"/>
</dbReference>
<proteinExistence type="inferred from homology"/>
<dbReference type="Gene3D" id="2.60.40.790">
    <property type="match status" value="1"/>
</dbReference>
<keyword evidence="5" id="KW-1185">Reference proteome</keyword>
<feature type="non-terminal residue" evidence="4">
    <location>
        <position position="173"/>
    </location>
</feature>
<dbReference type="STRING" id="1328759.A0A5C2RPV1"/>
<evidence type="ECO:0000259" key="3">
    <source>
        <dbReference type="PROSITE" id="PS01031"/>
    </source>
</evidence>
<dbReference type="AlphaFoldDB" id="A0A5C2RPV1"/>
<dbReference type="InterPro" id="IPR008978">
    <property type="entry name" value="HSP20-like_chaperone"/>
</dbReference>
<dbReference type="InterPro" id="IPR002068">
    <property type="entry name" value="A-crystallin/Hsp20_dom"/>
</dbReference>
<evidence type="ECO:0000256" key="2">
    <source>
        <dbReference type="RuleBase" id="RU003616"/>
    </source>
</evidence>